<dbReference type="AlphaFoldDB" id="A0A427A3H8"/>
<dbReference type="Proteomes" id="UP000287651">
    <property type="component" value="Unassembled WGS sequence"/>
</dbReference>
<dbReference type="Pfam" id="PF07839">
    <property type="entry name" value="CaM_binding"/>
    <property type="match status" value="1"/>
</dbReference>
<dbReference type="GO" id="GO:0005516">
    <property type="term" value="F:calmodulin binding"/>
    <property type="evidence" value="ECO:0007669"/>
    <property type="project" value="InterPro"/>
</dbReference>
<proteinExistence type="predicted"/>
<feature type="domain" description="Calmodulin-binding" evidence="2">
    <location>
        <begin position="611"/>
        <end position="712"/>
    </location>
</feature>
<feature type="compositionally biased region" description="Basic and acidic residues" evidence="1">
    <location>
        <begin position="146"/>
        <end position="157"/>
    </location>
</feature>
<protein>
    <recommendedName>
        <fullName evidence="2">Calmodulin-binding domain-containing protein</fullName>
    </recommendedName>
</protein>
<feature type="compositionally biased region" description="Polar residues" evidence="1">
    <location>
        <begin position="399"/>
        <end position="411"/>
    </location>
</feature>
<organism evidence="3 4">
    <name type="scientific">Ensete ventricosum</name>
    <name type="common">Abyssinian banana</name>
    <name type="synonym">Musa ensete</name>
    <dbReference type="NCBI Taxonomy" id="4639"/>
    <lineage>
        <taxon>Eukaryota</taxon>
        <taxon>Viridiplantae</taxon>
        <taxon>Streptophyta</taxon>
        <taxon>Embryophyta</taxon>
        <taxon>Tracheophyta</taxon>
        <taxon>Spermatophyta</taxon>
        <taxon>Magnoliopsida</taxon>
        <taxon>Liliopsida</taxon>
        <taxon>Zingiberales</taxon>
        <taxon>Musaceae</taxon>
        <taxon>Ensete</taxon>
    </lineage>
</organism>
<comment type="caution">
    <text evidence="3">The sequence shown here is derived from an EMBL/GenBank/DDBJ whole genome shotgun (WGS) entry which is preliminary data.</text>
</comment>
<evidence type="ECO:0000259" key="2">
    <source>
        <dbReference type="SMART" id="SM01054"/>
    </source>
</evidence>
<feature type="region of interest" description="Disordered" evidence="1">
    <location>
        <begin position="146"/>
        <end position="179"/>
    </location>
</feature>
<feature type="region of interest" description="Disordered" evidence="1">
    <location>
        <begin position="399"/>
        <end position="463"/>
    </location>
</feature>
<dbReference type="InterPro" id="IPR012417">
    <property type="entry name" value="CaM-bd_dom_pln"/>
</dbReference>
<dbReference type="PANTHER" id="PTHR33349">
    <property type="entry name" value="EMB|CAB62594.1"/>
    <property type="match status" value="1"/>
</dbReference>
<sequence length="725" mass="80566">MPVTPEIYNRIATTNSIVKPNTMASLSSSKSDDFYQYGIKHVFDVKKKHLIFPRFLGLPVEEYSKSKFMTQRQRRQKMGRKQSPTSTRDTLIGKIGLIEQMDLPPEKIISISDLTGNLAEGSASESSILKHNAGLQDQINDACPEHSVADQNEKSSDESMVTASEERVSTYQSSSLFREPETTRLDRNRILNDVATEEHVPITQVGGSFDKPVREKNMISSAIQECVASVVHKYADPSKLCSVFAECQTTDGTKKSYSNLVDIKVETLSGSSDQQARLKLKNYKTKSYANCRPVIHADLSSKDVSSMKLMTRSIQKNIHKPTGLTRFSKEQTQMKSLSIGEKAKREVNKLKNGDEDSGVSNRCKVSKQEGDETSREPIFVKKNFALRKTTKSVMFPAEQKSQSYVKSTIGSLSPRVIKKETSSSSKTIGSSAEPATSSKLDKLVMKSSSPSVSSTGPSGRRNQEKLIKELGKSNVGKQKVFSPVSTSPSTEFKSNRVSNMKLRKHREAISPITVKNQAKSGTSGTSEKGWNAKQPNLENVFTKTFNQKLGKCKLYPDRKGENVEFMFKLSRATEPNLYRQVTHGTYRGVPKSVIKSRPGSSSVNSEDNVVVTHKLDLIRDKIANLHSKSNSPKRLKFRLANLVGDNQNGNAADSNSSLEKTRNVVFRHQDVHDKKHTQCFLNQLIEETARELLAARKSRVKALVGAFEIVISFKESKVAPLVAVP</sequence>
<dbReference type="EMBL" id="AMZH03003912">
    <property type="protein sequence ID" value="RRT70761.1"/>
    <property type="molecule type" value="Genomic_DNA"/>
</dbReference>
<evidence type="ECO:0000256" key="1">
    <source>
        <dbReference type="SAM" id="MobiDB-lite"/>
    </source>
</evidence>
<name>A0A427A3H8_ENSVE</name>
<reference evidence="3 4" key="1">
    <citation type="journal article" date="2014" name="Agronomy (Basel)">
        <title>A Draft Genome Sequence for Ensete ventricosum, the Drought-Tolerant Tree Against Hunger.</title>
        <authorList>
            <person name="Harrison J."/>
            <person name="Moore K.A."/>
            <person name="Paszkiewicz K."/>
            <person name="Jones T."/>
            <person name="Grant M."/>
            <person name="Ambacheew D."/>
            <person name="Muzemil S."/>
            <person name="Studholme D.J."/>
        </authorList>
    </citation>
    <scope>NUCLEOTIDE SEQUENCE [LARGE SCALE GENOMIC DNA]</scope>
</reference>
<feature type="compositionally biased region" description="Basic and acidic residues" evidence="1">
    <location>
        <begin position="341"/>
        <end position="354"/>
    </location>
</feature>
<feature type="compositionally biased region" description="Low complexity" evidence="1">
    <location>
        <begin position="447"/>
        <end position="459"/>
    </location>
</feature>
<evidence type="ECO:0000313" key="4">
    <source>
        <dbReference type="Proteomes" id="UP000287651"/>
    </source>
</evidence>
<evidence type="ECO:0000313" key="3">
    <source>
        <dbReference type="EMBL" id="RRT70761.1"/>
    </source>
</evidence>
<accession>A0A427A3H8</accession>
<gene>
    <name evidence="3" type="ORF">B296_00007486</name>
</gene>
<dbReference type="PANTHER" id="PTHR33349:SF41">
    <property type="entry name" value="EMB|CAB62594.1"/>
    <property type="match status" value="1"/>
</dbReference>
<feature type="compositionally biased region" description="Low complexity" evidence="1">
    <location>
        <begin position="422"/>
        <end position="431"/>
    </location>
</feature>
<feature type="region of interest" description="Disordered" evidence="1">
    <location>
        <begin position="329"/>
        <end position="374"/>
    </location>
</feature>
<dbReference type="SMART" id="SM01054">
    <property type="entry name" value="CaM_binding"/>
    <property type="match status" value="1"/>
</dbReference>